<evidence type="ECO:0000313" key="7">
    <source>
        <dbReference type="Proteomes" id="UP000436088"/>
    </source>
</evidence>
<dbReference type="Gene3D" id="3.80.10.10">
    <property type="entry name" value="Ribonuclease Inhibitor"/>
    <property type="match status" value="1"/>
</dbReference>
<accession>A0A6A3BB05</accession>
<proteinExistence type="predicted"/>
<dbReference type="GO" id="GO:0005576">
    <property type="term" value="C:extracellular region"/>
    <property type="evidence" value="ECO:0007669"/>
    <property type="project" value="UniProtKB-SubCell"/>
</dbReference>
<name>A0A6A3BB05_HIBSY</name>
<sequence length="205" mass="21485">MSSLINGDCRKPPFDNPTSKTNRITINHLLAAITAGGGVGISIGNSGDVVVGGVWIGGGIGNTQTPPSGPSVSKLSGAYTALQAWKSAITDDPLGILKTWVGSDVRAYKGVFCAMDSDSETFVAAIALNHANLQGILVSEFSVLTDVSIIHLNSNRFSGTVHDTFRGLSSLQEFNSFSGPVPQDLFNKGLDAIFLDNSQFEGEIP</sequence>
<dbReference type="InterPro" id="IPR032675">
    <property type="entry name" value="LRR_dom_sf"/>
</dbReference>
<dbReference type="PANTHER" id="PTHR32093:SF86">
    <property type="entry name" value="EXTENSIN-LIKE PROTEIN"/>
    <property type="match status" value="1"/>
</dbReference>
<evidence type="ECO:0000256" key="5">
    <source>
        <dbReference type="ARBA" id="ARBA00022737"/>
    </source>
</evidence>
<organism evidence="6 7">
    <name type="scientific">Hibiscus syriacus</name>
    <name type="common">Rose of Sharon</name>
    <dbReference type="NCBI Taxonomy" id="106335"/>
    <lineage>
        <taxon>Eukaryota</taxon>
        <taxon>Viridiplantae</taxon>
        <taxon>Streptophyta</taxon>
        <taxon>Embryophyta</taxon>
        <taxon>Tracheophyta</taxon>
        <taxon>Spermatophyta</taxon>
        <taxon>Magnoliopsida</taxon>
        <taxon>eudicotyledons</taxon>
        <taxon>Gunneridae</taxon>
        <taxon>Pentapetalae</taxon>
        <taxon>rosids</taxon>
        <taxon>malvids</taxon>
        <taxon>Malvales</taxon>
        <taxon>Malvaceae</taxon>
        <taxon>Malvoideae</taxon>
        <taxon>Hibiscus</taxon>
    </lineage>
</organism>
<evidence type="ECO:0000256" key="3">
    <source>
        <dbReference type="ARBA" id="ARBA00022614"/>
    </source>
</evidence>
<comment type="subcellular location">
    <subcellularLocation>
        <location evidence="1">Secreted</location>
    </subcellularLocation>
</comment>
<keyword evidence="5" id="KW-0677">Repeat</keyword>
<dbReference type="AlphaFoldDB" id="A0A6A3BB05"/>
<dbReference type="EMBL" id="VEPZ02000873">
    <property type="protein sequence ID" value="KAE8714124.1"/>
    <property type="molecule type" value="Genomic_DNA"/>
</dbReference>
<keyword evidence="4" id="KW-0732">Signal</keyword>
<dbReference type="PANTHER" id="PTHR32093">
    <property type="entry name" value="LEUCINE-RICH REPEAT EXTENSIN-LIKE PROTEIN 3-RELATED"/>
    <property type="match status" value="1"/>
</dbReference>
<evidence type="ECO:0000256" key="2">
    <source>
        <dbReference type="ARBA" id="ARBA00022525"/>
    </source>
</evidence>
<keyword evidence="2" id="KW-0964">Secreted</keyword>
<evidence type="ECO:0000256" key="1">
    <source>
        <dbReference type="ARBA" id="ARBA00004613"/>
    </source>
</evidence>
<dbReference type="Proteomes" id="UP000436088">
    <property type="component" value="Unassembled WGS sequence"/>
</dbReference>
<dbReference type="InterPro" id="IPR051582">
    <property type="entry name" value="LRR_extensin-like_regulator"/>
</dbReference>
<comment type="caution">
    <text evidence="6">The sequence shown here is derived from an EMBL/GenBank/DDBJ whole genome shotgun (WGS) entry which is preliminary data.</text>
</comment>
<keyword evidence="7" id="KW-1185">Reference proteome</keyword>
<evidence type="ECO:0000313" key="6">
    <source>
        <dbReference type="EMBL" id="KAE8714124.1"/>
    </source>
</evidence>
<keyword evidence="3" id="KW-0433">Leucine-rich repeat</keyword>
<dbReference type="SUPFAM" id="SSF52058">
    <property type="entry name" value="L domain-like"/>
    <property type="match status" value="1"/>
</dbReference>
<evidence type="ECO:0000256" key="4">
    <source>
        <dbReference type="ARBA" id="ARBA00022729"/>
    </source>
</evidence>
<reference evidence="6" key="1">
    <citation type="submission" date="2019-09" db="EMBL/GenBank/DDBJ databases">
        <title>Draft genome information of white flower Hibiscus syriacus.</title>
        <authorList>
            <person name="Kim Y.-M."/>
        </authorList>
    </citation>
    <scope>NUCLEOTIDE SEQUENCE [LARGE SCALE GENOMIC DNA]</scope>
    <source>
        <strain evidence="6">YM2019G1</strain>
    </source>
</reference>
<gene>
    <name evidence="6" type="ORF">F3Y22_tig00110201pilonHSYRG00301</name>
</gene>
<protein>
    <submittedName>
        <fullName evidence="6">Derlin-1-like</fullName>
    </submittedName>
</protein>